<evidence type="ECO:0000256" key="2">
    <source>
        <dbReference type="ARBA" id="ARBA00022827"/>
    </source>
</evidence>
<evidence type="ECO:0000256" key="3">
    <source>
        <dbReference type="ARBA" id="ARBA00023002"/>
    </source>
</evidence>
<keyword evidence="1" id="KW-0285">Flavoprotein</keyword>
<dbReference type="InterPro" id="IPR050741">
    <property type="entry name" value="Acyl-CoA_dehydrogenase"/>
</dbReference>
<evidence type="ECO:0000256" key="1">
    <source>
        <dbReference type="ARBA" id="ARBA00022630"/>
    </source>
</evidence>
<protein>
    <submittedName>
        <fullName evidence="5">Acyl-CoA dehydrogenase, C-terminal domain protein</fullName>
    </submittedName>
</protein>
<keyword evidence="3" id="KW-0560">Oxidoreductase</keyword>
<gene>
    <name evidence="5" type="ORF">I553_5177</name>
</gene>
<comment type="caution">
    <text evidence="5">The sequence shown here is derived from an EMBL/GenBank/DDBJ whole genome shotgun (WGS) entry which is preliminary data.</text>
</comment>
<evidence type="ECO:0000259" key="4">
    <source>
        <dbReference type="Pfam" id="PF00441"/>
    </source>
</evidence>
<proteinExistence type="predicted"/>
<dbReference type="GO" id="GO:0033539">
    <property type="term" value="P:fatty acid beta-oxidation using acyl-CoA dehydrogenase"/>
    <property type="evidence" value="ECO:0007669"/>
    <property type="project" value="TreeGrafter"/>
</dbReference>
<dbReference type="Gene3D" id="1.20.140.10">
    <property type="entry name" value="Butyryl-CoA Dehydrogenase, subunit A, domain 3"/>
    <property type="match status" value="1"/>
</dbReference>
<reference evidence="5" key="1">
    <citation type="submission" date="2014-01" db="EMBL/GenBank/DDBJ databases">
        <authorList>
            <person name="Brown-Elliot B."/>
            <person name="Wallace R."/>
            <person name="Lenaerts A."/>
            <person name="Ordway D."/>
            <person name="DeGroote M.A."/>
            <person name="Parker T."/>
            <person name="Sizemore C."/>
            <person name="Tallon L.J."/>
            <person name="Sadzewicz L.K."/>
            <person name="Sengamalay N."/>
            <person name="Fraser C.M."/>
            <person name="Hine E."/>
            <person name="Shefchek K.A."/>
            <person name="Das S.P."/>
            <person name="Tettelin H."/>
        </authorList>
    </citation>
    <scope>NUCLEOTIDE SEQUENCE [LARGE SCALE GENOMIC DNA]</scope>
    <source>
        <strain evidence="5">4042</strain>
    </source>
</reference>
<evidence type="ECO:0000313" key="5">
    <source>
        <dbReference type="EMBL" id="EUA23864.1"/>
    </source>
</evidence>
<dbReference type="PANTHER" id="PTHR48083:SF2">
    <property type="entry name" value="MEDIUM-CHAIN SPECIFIC ACYL-COA DEHYDROGENASE, MITOCHONDRIAL"/>
    <property type="match status" value="1"/>
</dbReference>
<dbReference type="GO" id="GO:0003995">
    <property type="term" value="F:acyl-CoA dehydrogenase activity"/>
    <property type="evidence" value="ECO:0007669"/>
    <property type="project" value="TreeGrafter"/>
</dbReference>
<dbReference type="EMBL" id="JAOB01000069">
    <property type="protein sequence ID" value="EUA23864.1"/>
    <property type="molecule type" value="Genomic_DNA"/>
</dbReference>
<name>X7ZX89_MYCXE</name>
<dbReference type="GO" id="GO:0005737">
    <property type="term" value="C:cytoplasm"/>
    <property type="evidence" value="ECO:0007669"/>
    <property type="project" value="TreeGrafter"/>
</dbReference>
<keyword evidence="2" id="KW-0274">FAD</keyword>
<dbReference type="AlphaFoldDB" id="X7ZX89"/>
<dbReference type="InterPro" id="IPR036250">
    <property type="entry name" value="AcylCo_DH-like_C"/>
</dbReference>
<sequence>MLTGEAFGKVRAASICVGIARRALQEAADYGLTREHRGSPIAQQFPTIQALLGSAAAQTLAADALVMACANQMDRRLPIAGEAAAARLTASRAAREAASAALHVCGAYGLTRDMVVERLYREAVFFDVAQGSQRSSRSSSAAN</sequence>
<accession>X7ZX89</accession>
<feature type="domain" description="Acyl-CoA dehydrogenase/oxidase C-terminal" evidence="4">
    <location>
        <begin position="10"/>
        <end position="138"/>
    </location>
</feature>
<dbReference type="PATRIC" id="fig|1299334.3.peg.7135"/>
<dbReference type="InterPro" id="IPR009075">
    <property type="entry name" value="AcylCo_DH/oxidase_C"/>
</dbReference>
<dbReference type="PANTHER" id="PTHR48083">
    <property type="entry name" value="MEDIUM-CHAIN SPECIFIC ACYL-COA DEHYDROGENASE, MITOCHONDRIAL-RELATED"/>
    <property type="match status" value="1"/>
</dbReference>
<organism evidence="5">
    <name type="scientific">Mycobacterium xenopi 4042</name>
    <dbReference type="NCBI Taxonomy" id="1299334"/>
    <lineage>
        <taxon>Bacteria</taxon>
        <taxon>Bacillati</taxon>
        <taxon>Actinomycetota</taxon>
        <taxon>Actinomycetes</taxon>
        <taxon>Mycobacteriales</taxon>
        <taxon>Mycobacteriaceae</taxon>
        <taxon>Mycobacterium</taxon>
    </lineage>
</organism>
<dbReference type="Pfam" id="PF00441">
    <property type="entry name" value="Acyl-CoA_dh_1"/>
    <property type="match status" value="1"/>
</dbReference>
<dbReference type="SUPFAM" id="SSF47203">
    <property type="entry name" value="Acyl-CoA dehydrogenase C-terminal domain-like"/>
    <property type="match status" value="1"/>
</dbReference>